<evidence type="ECO:0000256" key="5">
    <source>
        <dbReference type="ARBA" id="ARBA00022553"/>
    </source>
</evidence>
<organism evidence="20 21">
    <name type="scientific">Serratia quinivorans</name>
    <dbReference type="NCBI Taxonomy" id="137545"/>
    <lineage>
        <taxon>Bacteria</taxon>
        <taxon>Pseudomonadati</taxon>
        <taxon>Pseudomonadota</taxon>
        <taxon>Gammaproteobacteria</taxon>
        <taxon>Enterobacterales</taxon>
        <taxon>Yersiniaceae</taxon>
        <taxon>Serratia</taxon>
    </lineage>
</organism>
<keyword evidence="9 20" id="KW-0418">Kinase</keyword>
<dbReference type="Gene3D" id="3.40.50.2300">
    <property type="match status" value="1"/>
</dbReference>
<dbReference type="SUPFAM" id="SSF47384">
    <property type="entry name" value="Homodimeric domain of signal transducing histidine kinase"/>
    <property type="match status" value="1"/>
</dbReference>
<keyword evidence="15" id="KW-0175">Coiled coil</keyword>
<evidence type="ECO:0000259" key="19">
    <source>
        <dbReference type="PROSITE" id="PS50885"/>
    </source>
</evidence>
<feature type="domain" description="HAMP" evidence="19">
    <location>
        <begin position="320"/>
        <end position="372"/>
    </location>
</feature>
<dbReference type="SMART" id="SM00304">
    <property type="entry name" value="HAMP"/>
    <property type="match status" value="1"/>
</dbReference>
<dbReference type="NCBIfam" id="NF011874">
    <property type="entry name" value="PRK15347.1"/>
    <property type="match status" value="1"/>
</dbReference>
<dbReference type="InterPro" id="IPR036890">
    <property type="entry name" value="HATPase_C_sf"/>
</dbReference>
<dbReference type="RefSeq" id="WP_017891790.1">
    <property type="nucleotide sequence ID" value="NZ_CAMKID010000001.1"/>
</dbReference>
<keyword evidence="4" id="KW-1003">Cell membrane</keyword>
<dbReference type="SMART" id="SM00387">
    <property type="entry name" value="HATPase_c"/>
    <property type="match status" value="1"/>
</dbReference>
<evidence type="ECO:0000256" key="4">
    <source>
        <dbReference type="ARBA" id="ARBA00022475"/>
    </source>
</evidence>
<evidence type="ECO:0000256" key="7">
    <source>
        <dbReference type="ARBA" id="ARBA00022692"/>
    </source>
</evidence>
<dbReference type="InterPro" id="IPR036641">
    <property type="entry name" value="HPT_dom_sf"/>
</dbReference>
<dbReference type="SUPFAM" id="SSF47226">
    <property type="entry name" value="Histidine-containing phosphotransfer domain, HPT domain"/>
    <property type="match status" value="1"/>
</dbReference>
<evidence type="ECO:0000313" key="21">
    <source>
        <dbReference type="Proteomes" id="UP001558101"/>
    </source>
</evidence>
<dbReference type="PROSITE" id="PS50885">
    <property type="entry name" value="HAMP"/>
    <property type="match status" value="1"/>
</dbReference>
<dbReference type="CDD" id="cd00082">
    <property type="entry name" value="HisKA"/>
    <property type="match status" value="1"/>
</dbReference>
<dbReference type="Gene3D" id="3.30.565.10">
    <property type="entry name" value="Histidine kinase-like ATPase, C-terminal domain"/>
    <property type="match status" value="1"/>
</dbReference>
<protein>
    <recommendedName>
        <fullName evidence="3">histidine kinase</fullName>
        <ecNumber evidence="3">2.7.13.3</ecNumber>
    </recommendedName>
</protein>
<dbReference type="Proteomes" id="UP001558101">
    <property type="component" value="Unassembled WGS sequence"/>
</dbReference>
<dbReference type="PROSITE" id="PS50110">
    <property type="entry name" value="RESPONSE_REGULATORY"/>
    <property type="match status" value="1"/>
</dbReference>
<keyword evidence="13 16" id="KW-0472">Membrane</keyword>
<dbReference type="SMART" id="SM00388">
    <property type="entry name" value="HisKA"/>
    <property type="match status" value="1"/>
</dbReference>
<feature type="modified residue" description="4-aspartylphosphate" evidence="14">
    <location>
        <position position="742"/>
    </location>
</feature>
<evidence type="ECO:0000313" key="20">
    <source>
        <dbReference type="EMBL" id="MEX3170606.1"/>
    </source>
</evidence>
<dbReference type="PROSITE" id="PS50109">
    <property type="entry name" value="HIS_KIN"/>
    <property type="match status" value="1"/>
</dbReference>
<dbReference type="InterPro" id="IPR003661">
    <property type="entry name" value="HisK_dim/P_dom"/>
</dbReference>
<dbReference type="CDD" id="cd17546">
    <property type="entry name" value="REC_hyHK_CKI1_RcsC-like"/>
    <property type="match status" value="1"/>
</dbReference>
<evidence type="ECO:0000256" key="6">
    <source>
        <dbReference type="ARBA" id="ARBA00022679"/>
    </source>
</evidence>
<comment type="subcellular location">
    <subcellularLocation>
        <location evidence="2">Cell membrane</location>
        <topology evidence="2">Multi-pass membrane protein</topology>
    </subcellularLocation>
</comment>
<evidence type="ECO:0000256" key="10">
    <source>
        <dbReference type="ARBA" id="ARBA00022840"/>
    </source>
</evidence>
<keyword evidence="10" id="KW-0067">ATP-binding</keyword>
<feature type="transmembrane region" description="Helical" evidence="16">
    <location>
        <begin position="7"/>
        <end position="33"/>
    </location>
</feature>
<dbReference type="InterPro" id="IPR011006">
    <property type="entry name" value="CheY-like_superfamily"/>
</dbReference>
<keyword evidence="12" id="KW-0902">Two-component regulatory system</keyword>
<evidence type="ECO:0000256" key="12">
    <source>
        <dbReference type="ARBA" id="ARBA00023012"/>
    </source>
</evidence>
<dbReference type="PANTHER" id="PTHR45339">
    <property type="entry name" value="HYBRID SIGNAL TRANSDUCTION HISTIDINE KINASE J"/>
    <property type="match status" value="1"/>
</dbReference>
<dbReference type="CDD" id="cd06225">
    <property type="entry name" value="HAMP"/>
    <property type="match status" value="1"/>
</dbReference>
<evidence type="ECO:0000256" key="8">
    <source>
        <dbReference type="ARBA" id="ARBA00022741"/>
    </source>
</evidence>
<dbReference type="EMBL" id="JBFQXQ010000001">
    <property type="protein sequence ID" value="MEX3170606.1"/>
    <property type="molecule type" value="Genomic_DNA"/>
</dbReference>
<feature type="domain" description="Histidine kinase" evidence="17">
    <location>
        <begin position="405"/>
        <end position="617"/>
    </location>
</feature>
<gene>
    <name evidence="20" type="ORF">AB4M04_00725</name>
</gene>
<feature type="domain" description="Response regulatory" evidence="18">
    <location>
        <begin position="693"/>
        <end position="811"/>
    </location>
</feature>
<dbReference type="InterPro" id="IPR003660">
    <property type="entry name" value="HAMP_dom"/>
</dbReference>
<keyword evidence="8" id="KW-0547">Nucleotide-binding</keyword>
<evidence type="ECO:0000256" key="11">
    <source>
        <dbReference type="ARBA" id="ARBA00022989"/>
    </source>
</evidence>
<keyword evidence="11 16" id="KW-1133">Transmembrane helix</keyword>
<dbReference type="SUPFAM" id="SSF52172">
    <property type="entry name" value="CheY-like"/>
    <property type="match status" value="1"/>
</dbReference>
<dbReference type="SMART" id="SM00448">
    <property type="entry name" value="REC"/>
    <property type="match status" value="1"/>
</dbReference>
<dbReference type="PANTHER" id="PTHR45339:SF1">
    <property type="entry name" value="HYBRID SIGNAL TRANSDUCTION HISTIDINE KINASE J"/>
    <property type="match status" value="1"/>
</dbReference>
<accession>A0ABV3UB97</accession>
<dbReference type="Pfam" id="PF00072">
    <property type="entry name" value="Response_reg"/>
    <property type="match status" value="1"/>
</dbReference>
<evidence type="ECO:0000256" key="1">
    <source>
        <dbReference type="ARBA" id="ARBA00000085"/>
    </source>
</evidence>
<evidence type="ECO:0000256" key="3">
    <source>
        <dbReference type="ARBA" id="ARBA00012438"/>
    </source>
</evidence>
<evidence type="ECO:0000256" key="13">
    <source>
        <dbReference type="ARBA" id="ARBA00023136"/>
    </source>
</evidence>
<dbReference type="Gene3D" id="1.10.287.130">
    <property type="match status" value="1"/>
</dbReference>
<evidence type="ECO:0000256" key="9">
    <source>
        <dbReference type="ARBA" id="ARBA00022777"/>
    </source>
</evidence>
<evidence type="ECO:0000259" key="17">
    <source>
        <dbReference type="PROSITE" id="PS50109"/>
    </source>
</evidence>
<dbReference type="InterPro" id="IPR003594">
    <property type="entry name" value="HATPase_dom"/>
</dbReference>
<evidence type="ECO:0000256" key="16">
    <source>
        <dbReference type="SAM" id="Phobius"/>
    </source>
</evidence>
<dbReference type="InterPro" id="IPR004358">
    <property type="entry name" value="Sig_transdc_His_kin-like_C"/>
</dbReference>
<dbReference type="Pfam" id="PF00512">
    <property type="entry name" value="HisKA"/>
    <property type="match status" value="1"/>
</dbReference>
<dbReference type="SUPFAM" id="SSF55874">
    <property type="entry name" value="ATPase domain of HSP90 chaperone/DNA topoisomerase II/histidine kinase"/>
    <property type="match status" value="1"/>
</dbReference>
<sequence length="923" mass="103815">MRIHSSLVFRLTVFLSISLFFIWLVSVVTTVFFSLNNAHQHVMDELSNLANLRAELSNHRFVGGEKDAHDLARRYDIFYENHEYEKSVPSKNDSRFLPMNSNVCYLDRTISQDNWFIQAYGAAGQTYYLDSFIFKRSQGISIYPPEKIAGDYFAKRRLELANFQSEPTHDNIYWGKPEYISGSGWSISVAASDKTGGLVGYAIKLDDLLSYGQTVTDFDIDIWLDQQQQILPFFHGKYPAEEEANILKALKDIQLKDGWQQIPGYQVLRTQLKGPGWQQLVIYPNRGMFEEIAEQARTQLPFALGILLLITLALFGMLRCYLARPLWQFVDVICKTSPENFYPRLLENRQDELGQIAVAYNRLLDTLNQQYATLEKKVAERTRALTKAKQQAELANKRKSRHLTAISHELRTPLNGILGALELLKAGGIDKQQLWLADTAHQCTRTLLGIINKLLDFSRIEAGQIELQCAPCQLFPILDQAMLTVQGMAQSKGLALKVHLAENVPNHVSLDALRVQQILVNLLGNACKFTDQGGISLTAERTGNTLVLTVDDSGCGVSEENINAVFVPFYQVQAHAQGTGLGLTIASNLAKMMGGQLVFNSILGQGSRVVFKLPLAEFSVPEPLRGGIFAPVALHPQLMAWGVSCLTGDPSDELSNSDLQFLPGRLNEITKRLLVGITPSVKDVVPLQPWRMRVLLVDDILTNREIIGEMLKRLGQQVYLAENREQALQLGQLYRFDLVLMDILLSGSDGLEITRLWRNDAQVQDADCMIVALSANTKTEEKERAIHAGMNDYLSKPVTLSDLSQMLELTAEYQLRRNITLILQKDPGEPMLPMAVSPVRNKVCDELFRLLDGAEQHDYQRESMNRLLHTMKGLCGQAGLQTAVDLIVEMEFQMLGGLIPQQKTLFLLRQLIHSLSDSHFEHQ</sequence>
<keyword evidence="6" id="KW-0808">Transferase</keyword>
<dbReference type="InterPro" id="IPR036097">
    <property type="entry name" value="HisK_dim/P_sf"/>
</dbReference>
<keyword evidence="7 16" id="KW-0812">Transmembrane</keyword>
<keyword evidence="5 14" id="KW-0597">Phosphoprotein</keyword>
<dbReference type="GO" id="GO:0016301">
    <property type="term" value="F:kinase activity"/>
    <property type="evidence" value="ECO:0007669"/>
    <property type="project" value="UniProtKB-KW"/>
</dbReference>
<dbReference type="Pfam" id="PF02518">
    <property type="entry name" value="HATPase_c"/>
    <property type="match status" value="1"/>
</dbReference>
<name>A0ABV3UB97_9GAMM</name>
<dbReference type="PRINTS" id="PR00344">
    <property type="entry name" value="BCTRLSENSOR"/>
</dbReference>
<dbReference type="InterPro" id="IPR005467">
    <property type="entry name" value="His_kinase_dom"/>
</dbReference>
<comment type="catalytic activity">
    <reaction evidence="1">
        <text>ATP + protein L-histidine = ADP + protein N-phospho-L-histidine.</text>
        <dbReference type="EC" id="2.7.13.3"/>
    </reaction>
</comment>
<comment type="caution">
    <text evidence="20">The sequence shown here is derived from an EMBL/GenBank/DDBJ whole genome shotgun (WGS) entry which is preliminary data.</text>
</comment>
<dbReference type="EC" id="2.7.13.3" evidence="3"/>
<dbReference type="Gene3D" id="6.10.340.10">
    <property type="match status" value="1"/>
</dbReference>
<keyword evidence="21" id="KW-1185">Reference proteome</keyword>
<evidence type="ECO:0000259" key="18">
    <source>
        <dbReference type="PROSITE" id="PS50110"/>
    </source>
</evidence>
<feature type="coiled-coil region" evidence="15">
    <location>
        <begin position="357"/>
        <end position="391"/>
    </location>
</feature>
<dbReference type="InterPro" id="IPR001789">
    <property type="entry name" value="Sig_transdc_resp-reg_receiver"/>
</dbReference>
<reference evidence="20 21" key="1">
    <citation type="submission" date="2024-07" db="EMBL/GenBank/DDBJ databases">
        <title>Genomes of novel Serratia strains from suburban soil.</title>
        <authorList>
            <person name="Markert E.X."/>
            <person name="Severe K."/>
            <person name="Severe L."/>
            <person name="Twing K.I."/>
            <person name="Ward L.M."/>
        </authorList>
    </citation>
    <scope>NUCLEOTIDE SEQUENCE [LARGE SCALE GENOMIC DNA]</scope>
    <source>
        <strain evidence="20 21">3C-UT</strain>
    </source>
</reference>
<evidence type="ECO:0000256" key="14">
    <source>
        <dbReference type="PROSITE-ProRule" id="PRU00169"/>
    </source>
</evidence>
<evidence type="ECO:0000256" key="2">
    <source>
        <dbReference type="ARBA" id="ARBA00004651"/>
    </source>
</evidence>
<proteinExistence type="predicted"/>
<evidence type="ECO:0000256" key="15">
    <source>
        <dbReference type="SAM" id="Coils"/>
    </source>
</evidence>